<evidence type="ECO:0000256" key="1">
    <source>
        <dbReference type="ARBA" id="ARBA00008438"/>
    </source>
</evidence>
<evidence type="ECO:0000256" key="3">
    <source>
        <dbReference type="ARBA" id="ARBA00022741"/>
    </source>
</evidence>
<protein>
    <submittedName>
        <fullName evidence="13">Helicase-like transcription factor CHR28 isoform X2</fullName>
    </submittedName>
</protein>
<comment type="similarity">
    <text evidence="1">Belongs to the SNF2/RAD54 helicase family. RAD16 subfamily.</text>
</comment>
<dbReference type="SMART" id="SM00490">
    <property type="entry name" value="HELICc"/>
    <property type="match status" value="1"/>
</dbReference>
<evidence type="ECO:0000313" key="14">
    <source>
        <dbReference type="Proteomes" id="UP001567538"/>
    </source>
</evidence>
<dbReference type="InterPro" id="IPR018957">
    <property type="entry name" value="Znf_C3HC4_RING-type"/>
</dbReference>
<dbReference type="InterPro" id="IPR014001">
    <property type="entry name" value="Helicase_ATP-bd"/>
</dbReference>
<feature type="domain" description="RING-type" evidence="10">
    <location>
        <begin position="1014"/>
        <end position="1049"/>
    </location>
</feature>
<dbReference type="Pfam" id="PF00271">
    <property type="entry name" value="Helicase_C"/>
    <property type="match status" value="1"/>
</dbReference>
<dbReference type="FunFam" id="3.40.50.10810:FF:000068">
    <property type="entry name" value="SNF2 domain-containing protein / helicase domain-containing protein / zinc finger protein-like protein"/>
    <property type="match status" value="1"/>
</dbReference>
<dbReference type="PANTHER" id="PTHR45626:SF16">
    <property type="entry name" value="ATP-DEPENDENT HELICASE ULS1"/>
    <property type="match status" value="1"/>
</dbReference>
<evidence type="ECO:0000256" key="4">
    <source>
        <dbReference type="ARBA" id="ARBA00022771"/>
    </source>
</evidence>
<feature type="domain" description="Helicase C-terminal" evidence="12">
    <location>
        <begin position="1147"/>
        <end position="1306"/>
    </location>
</feature>
<keyword evidence="14" id="KW-1185">Reference proteome</keyword>
<dbReference type="PROSITE" id="PS00518">
    <property type="entry name" value="ZF_RING_1"/>
    <property type="match status" value="1"/>
</dbReference>
<name>A0ABD1G0A1_SALDI</name>
<dbReference type="PROSITE" id="PS51194">
    <property type="entry name" value="HELICASE_CTER"/>
    <property type="match status" value="1"/>
</dbReference>
<dbReference type="PROSITE" id="PS50089">
    <property type="entry name" value="ZF_RING_2"/>
    <property type="match status" value="1"/>
</dbReference>
<sequence length="1312" mass="144747">MLTADAEERSSGIVDEMFSADDEFDYIDLDHFWEVMGAPASPAQGNIVEDLSSIDVPQDSRTGSSDGISESAGTSSAILGAGMREPSSQFGIVDHNCSRTVTDDISVQENSLSYSCMVGGPQTPSSYSQNGGGRAPSGMTNHSDPLCSYSMDHATHDGESSADTHMNRDKNLIEYSRLNFHYEKTYKKAYHGTLAADKEDVSVIDRDGISLDVSHTESSSCEINTTDIPDFTPEIGGMHLFGSDGPSYVSLSSGFQSLACDGGRTINTMDEGENFSDGFINGMPYVDVAASQFADHTPECGSGSNVSFNAQVGFSYSSDMSTLQDESKNISPASLSCIFSKSWGDTKVKKNAESFTSNEIISRASDVVDIARRKYHGDASKQPSVKSIQWSSPGFFSSTSCENYVSCRKEEKEDILLKSNFLRRGMVGQTNTQKLAIGVRDGLVSCQTVIWPLASVKAEMNFQEMEIEAPEFNNFYLPNNNYLRVQSNTIEPINLDDDSDLCILEDMSTPAAAPKPVTLSGKSFAASQYSTSLDPVDQMTMGHSRLKPNNERVIFQVAMQDLSQPKSEALPPDGLAVTLLKHQRIALSWMVNKETEGACCSGGILADDQGLGKTVSTIALILKERSPSSKAPTADMKQCQMEMCDLEEDNGTSDTYHVENTCEVNGYKTNIQTKGRPPAGTLIVCPTSVLRQWSEELFNKVTREADLSVLIYHGGSRIKDPLELAKYDVVITTYAIVSMEVPKQPAVDENDDQFGTSFKGCSSSKKRKSLETASSKKSARSKKSKKQIDNELFETLSGPLAKVGWYRVVLDEAQTIKNHRTQVARACWGLRAKRRWCLSGTPIQNAIDDLYSYFRFLRHEPYATFTTFCEHLKSPINRNPKVGYKKLQAVLKTIMLRRTKGTYIDGEPIIDLPPKTIELKRVDFSMEERDFYCRLEADSQAQFAEYAKAGTVKQNYVNILLMLLRLRQACDHPLLVRGFGSTSQMSSSVEMAKNFPREKSIFLLNCLEGSLAICGICSDPPEDAVVTVCGHVFCNQCICEHMTGDDTQCSKKNCKTRLTSSHIFSITTLRDAISNNPNPENNQSLNCSDSKLAKNSESCSSSYPEGSSKIKAALDLLTSLSKPHDPALKPNEGYSDLLHGCDSVGKNRTPDIKVAGEKAIVFSQWTRMLDLLEDYLKSSSIQYRRLDGTMPISARDNAVKDFKSLPQVTVMIMSLKAASLGLNMVAACHVILLDLWWNPTTEDQAIDRAHRIGQTRPVSVYRLTVKDTVEDRILALQERKRVMVASAFGEDETGSQQTRLTVDDLKYLFRVD</sequence>
<evidence type="ECO:0000259" key="10">
    <source>
        <dbReference type="PROSITE" id="PS50089"/>
    </source>
</evidence>
<evidence type="ECO:0000313" key="13">
    <source>
        <dbReference type="EMBL" id="KAL1537511.1"/>
    </source>
</evidence>
<dbReference type="InterPro" id="IPR049730">
    <property type="entry name" value="SNF2/RAD54-like_C"/>
</dbReference>
<dbReference type="Gene3D" id="3.40.50.300">
    <property type="entry name" value="P-loop containing nucleotide triphosphate hydrolases"/>
    <property type="match status" value="1"/>
</dbReference>
<dbReference type="InterPro" id="IPR000330">
    <property type="entry name" value="SNF2_N"/>
</dbReference>
<dbReference type="InterPro" id="IPR001841">
    <property type="entry name" value="Znf_RING"/>
</dbReference>
<dbReference type="GO" id="GO:0005524">
    <property type="term" value="F:ATP binding"/>
    <property type="evidence" value="ECO:0007669"/>
    <property type="project" value="UniProtKB-KW"/>
</dbReference>
<keyword evidence="5" id="KW-0378">Hydrolase</keyword>
<keyword evidence="7" id="KW-0862">Zinc</keyword>
<dbReference type="Proteomes" id="UP001567538">
    <property type="component" value="Unassembled WGS sequence"/>
</dbReference>
<dbReference type="GO" id="GO:0016787">
    <property type="term" value="F:hydrolase activity"/>
    <property type="evidence" value="ECO:0007669"/>
    <property type="project" value="UniProtKB-KW"/>
</dbReference>
<dbReference type="Pfam" id="PF00176">
    <property type="entry name" value="SNF2-rel_dom"/>
    <property type="match status" value="1"/>
</dbReference>
<evidence type="ECO:0000256" key="6">
    <source>
        <dbReference type="ARBA" id="ARBA00022806"/>
    </source>
</evidence>
<dbReference type="InterPro" id="IPR050628">
    <property type="entry name" value="SNF2_RAD54_helicase_TF"/>
</dbReference>
<dbReference type="PROSITE" id="PS51192">
    <property type="entry name" value="HELICASE_ATP_BIND_1"/>
    <property type="match status" value="1"/>
</dbReference>
<comment type="caution">
    <text evidence="13">The sequence shown here is derived from an EMBL/GenBank/DDBJ whole genome shotgun (WGS) entry which is preliminary data.</text>
</comment>
<dbReference type="InterPro" id="IPR013083">
    <property type="entry name" value="Znf_RING/FYVE/PHD"/>
</dbReference>
<proteinExistence type="inferred from homology"/>
<dbReference type="Gene3D" id="3.40.50.10810">
    <property type="entry name" value="Tandem AAA-ATPase domain"/>
    <property type="match status" value="2"/>
</dbReference>
<evidence type="ECO:0000259" key="12">
    <source>
        <dbReference type="PROSITE" id="PS51194"/>
    </source>
</evidence>
<keyword evidence="4 9" id="KW-0863">Zinc-finger</keyword>
<dbReference type="GO" id="GO:0008270">
    <property type="term" value="F:zinc ion binding"/>
    <property type="evidence" value="ECO:0007669"/>
    <property type="project" value="UniProtKB-KW"/>
</dbReference>
<dbReference type="EMBL" id="JBEAFC010000011">
    <property type="protein sequence ID" value="KAL1537511.1"/>
    <property type="molecule type" value="Genomic_DNA"/>
</dbReference>
<keyword evidence="8" id="KW-0067">ATP-binding</keyword>
<reference evidence="13 14" key="1">
    <citation type="submission" date="2024-06" db="EMBL/GenBank/DDBJ databases">
        <title>A chromosome level genome sequence of Diviner's sage (Salvia divinorum).</title>
        <authorList>
            <person name="Ford S.A."/>
            <person name="Ro D.-K."/>
            <person name="Ness R.W."/>
            <person name="Phillips M.A."/>
        </authorList>
    </citation>
    <scope>NUCLEOTIDE SEQUENCE [LARGE SCALE GENOMIC DNA]</scope>
    <source>
        <strain evidence="13">SAF-2024a</strain>
        <tissue evidence="13">Leaf</tissue>
    </source>
</reference>
<dbReference type="Pfam" id="PF00097">
    <property type="entry name" value="zf-C3HC4"/>
    <property type="match status" value="1"/>
</dbReference>
<dbReference type="InterPro" id="IPR027417">
    <property type="entry name" value="P-loop_NTPase"/>
</dbReference>
<evidence type="ECO:0000256" key="5">
    <source>
        <dbReference type="ARBA" id="ARBA00022801"/>
    </source>
</evidence>
<evidence type="ECO:0000256" key="7">
    <source>
        <dbReference type="ARBA" id="ARBA00022833"/>
    </source>
</evidence>
<dbReference type="GO" id="GO:0004386">
    <property type="term" value="F:helicase activity"/>
    <property type="evidence" value="ECO:0007669"/>
    <property type="project" value="UniProtKB-KW"/>
</dbReference>
<dbReference type="InterPro" id="IPR038718">
    <property type="entry name" value="SNF2-like_sf"/>
</dbReference>
<dbReference type="CDD" id="cd18793">
    <property type="entry name" value="SF2_C_SNF"/>
    <property type="match status" value="1"/>
</dbReference>
<dbReference type="InterPro" id="IPR001650">
    <property type="entry name" value="Helicase_C-like"/>
</dbReference>
<dbReference type="SUPFAM" id="SSF52540">
    <property type="entry name" value="P-loop containing nucleoside triphosphate hydrolases"/>
    <property type="match status" value="2"/>
</dbReference>
<dbReference type="PANTHER" id="PTHR45626">
    <property type="entry name" value="TRANSCRIPTION TERMINATION FACTOR 2-RELATED"/>
    <property type="match status" value="1"/>
</dbReference>
<keyword evidence="6" id="KW-0347">Helicase</keyword>
<dbReference type="InterPro" id="IPR017907">
    <property type="entry name" value="Znf_RING_CS"/>
</dbReference>
<keyword evidence="2" id="KW-0479">Metal-binding</keyword>
<evidence type="ECO:0000256" key="8">
    <source>
        <dbReference type="ARBA" id="ARBA00022840"/>
    </source>
</evidence>
<dbReference type="CDD" id="cd18008">
    <property type="entry name" value="DEXDc_SHPRH-like"/>
    <property type="match status" value="1"/>
</dbReference>
<dbReference type="Gene3D" id="3.30.40.10">
    <property type="entry name" value="Zinc/RING finger domain, C3HC4 (zinc finger)"/>
    <property type="match status" value="1"/>
</dbReference>
<feature type="domain" description="Helicase ATP-binding" evidence="11">
    <location>
        <begin position="594"/>
        <end position="860"/>
    </location>
</feature>
<accession>A0ABD1G0A1</accession>
<dbReference type="SUPFAM" id="SSF57850">
    <property type="entry name" value="RING/U-box"/>
    <property type="match status" value="1"/>
</dbReference>
<evidence type="ECO:0000256" key="9">
    <source>
        <dbReference type="PROSITE-ProRule" id="PRU00175"/>
    </source>
</evidence>
<dbReference type="SMART" id="SM00487">
    <property type="entry name" value="DEXDc"/>
    <property type="match status" value="1"/>
</dbReference>
<gene>
    <name evidence="13" type="ORF">AAHA92_30016</name>
</gene>
<organism evidence="13 14">
    <name type="scientific">Salvia divinorum</name>
    <name type="common">Maria pastora</name>
    <name type="synonym">Diviner's sage</name>
    <dbReference type="NCBI Taxonomy" id="28513"/>
    <lineage>
        <taxon>Eukaryota</taxon>
        <taxon>Viridiplantae</taxon>
        <taxon>Streptophyta</taxon>
        <taxon>Embryophyta</taxon>
        <taxon>Tracheophyta</taxon>
        <taxon>Spermatophyta</taxon>
        <taxon>Magnoliopsida</taxon>
        <taxon>eudicotyledons</taxon>
        <taxon>Gunneridae</taxon>
        <taxon>Pentapetalae</taxon>
        <taxon>asterids</taxon>
        <taxon>lamiids</taxon>
        <taxon>Lamiales</taxon>
        <taxon>Lamiaceae</taxon>
        <taxon>Nepetoideae</taxon>
        <taxon>Mentheae</taxon>
        <taxon>Salviinae</taxon>
        <taxon>Salvia</taxon>
        <taxon>Salvia subgen. Calosphace</taxon>
    </lineage>
</organism>
<evidence type="ECO:0000256" key="2">
    <source>
        <dbReference type="ARBA" id="ARBA00022723"/>
    </source>
</evidence>
<evidence type="ECO:0000259" key="11">
    <source>
        <dbReference type="PROSITE" id="PS51192"/>
    </source>
</evidence>
<keyword evidence="3" id="KW-0547">Nucleotide-binding</keyword>